<sequence length="67" mass="7340">MNISARLTSWIALVTSMPRGQDSVQLNVVRQRHTPSTSLRMSRRSAAASSRLSKMKRCALTIAAGPK</sequence>
<organism evidence="1 2">
    <name type="scientific">Mycobacterium tuberculosis</name>
    <dbReference type="NCBI Taxonomy" id="1773"/>
    <lineage>
        <taxon>Bacteria</taxon>
        <taxon>Bacillati</taxon>
        <taxon>Actinomycetota</taxon>
        <taxon>Actinomycetes</taxon>
        <taxon>Mycobacteriales</taxon>
        <taxon>Mycobacteriaceae</taxon>
        <taxon>Mycobacterium</taxon>
        <taxon>Mycobacterium tuberculosis complex</taxon>
    </lineage>
</organism>
<dbReference type="Proteomes" id="UP000039021">
    <property type="component" value="Unassembled WGS sequence"/>
</dbReference>
<accession>A0A916LHM5</accession>
<dbReference type="EMBL" id="CSBK01004683">
    <property type="protein sequence ID" value="CPC09906.1"/>
    <property type="molecule type" value="Genomic_DNA"/>
</dbReference>
<evidence type="ECO:0000313" key="2">
    <source>
        <dbReference type="Proteomes" id="UP000039021"/>
    </source>
</evidence>
<dbReference type="AlphaFoldDB" id="A0A916LHM5"/>
<protein>
    <submittedName>
        <fullName evidence="1">Uncharacterized protein</fullName>
    </submittedName>
</protein>
<gene>
    <name evidence="1" type="ORF">ERS007739_05564</name>
</gene>
<evidence type="ECO:0000313" key="1">
    <source>
        <dbReference type="EMBL" id="CPC09906.1"/>
    </source>
</evidence>
<reference evidence="2" key="1">
    <citation type="submission" date="2015-03" db="EMBL/GenBank/DDBJ databases">
        <authorList>
            <consortium name="Pathogen Informatics"/>
        </authorList>
    </citation>
    <scope>NUCLEOTIDE SEQUENCE [LARGE SCALE GENOMIC DNA]</scope>
    <source>
        <strain evidence="2">N09902308</strain>
    </source>
</reference>
<proteinExistence type="predicted"/>
<name>A0A916LHM5_MYCTX</name>
<comment type="caution">
    <text evidence="1">The sequence shown here is derived from an EMBL/GenBank/DDBJ whole genome shotgun (WGS) entry which is preliminary data.</text>
</comment>